<sequence>MSIFEELESEVRSYSRGWPVVFDRAQGSYLYDEDGKAYLDFFAGAGALNYGHNNPALKRALIDYIARDGVTHALDMFTVAKRDFLQTFKEKILQPRDLDYKVVFPGPGGANAVEAALKLARKVTGKESVINFTNAFHGMTLGALSVTGNSMKRGGAGVPLVHATPMPYDNYFDGSIPDFLYFEKLLEDSGSGLNEPAAVIVEGVQGEGGINAARIEWLKALDDLCKKHGILLILDDVQMGCGRTGPFFSFEDAGIKPDIVCLSKSIGGYGIPMALTLIRPDLDVWEPGEHNGTFRGISPAFVTATEALRVYWSDDELEKSTKAKGERIAAAFQGIVEAYPDANLFAKGRGLARGIEFANGDLAGKVCAAAFERGLLMETSGPDGEVMKVLPPLTLTEDELTKGLSIIDEAVATVLS</sequence>
<dbReference type="CDD" id="cd00610">
    <property type="entry name" value="OAT_like"/>
    <property type="match status" value="1"/>
</dbReference>
<evidence type="ECO:0000256" key="10">
    <source>
        <dbReference type="ARBA" id="ARBA00023194"/>
    </source>
</evidence>
<comment type="pathway">
    <text evidence="3 13">Amine and polyamine biosynthesis; ectoine biosynthesis; L-ectoine from L-aspartate 4-semialdehyde: step 1/3.</text>
</comment>
<evidence type="ECO:0000313" key="14">
    <source>
        <dbReference type="EMBL" id="OXM46928.1"/>
    </source>
</evidence>
<dbReference type="UniPathway" id="UPA00067">
    <property type="reaction ID" value="UER00121"/>
</dbReference>
<comment type="cofactor">
    <cofactor evidence="1 13">
        <name>pyridoxal 5'-phosphate</name>
        <dbReference type="ChEBI" id="CHEBI:597326"/>
    </cofactor>
</comment>
<comment type="function">
    <text evidence="2 13">Catalyzes reversively the conversion of L-aspartate beta-semialdehyde (ASA) to L-2,4-diaminobutyrate (DABA) by transamination with L-glutamate.</text>
</comment>
<reference evidence="14 15" key="1">
    <citation type="submission" date="2017-07" db="EMBL/GenBank/DDBJ databases">
        <title>Amycolatopsis alba DSM 44262 Genome sequencing and assembly.</title>
        <authorList>
            <person name="Kaur N."/>
            <person name="Mayilraj S."/>
        </authorList>
    </citation>
    <scope>NUCLEOTIDE SEQUENCE [LARGE SCALE GENOMIC DNA]</scope>
    <source>
        <strain evidence="14 15">DSM 44262</strain>
    </source>
</reference>
<evidence type="ECO:0000256" key="5">
    <source>
        <dbReference type="ARBA" id="ARBA00013155"/>
    </source>
</evidence>
<dbReference type="InterPro" id="IPR005814">
    <property type="entry name" value="Aminotrans_3"/>
</dbReference>
<evidence type="ECO:0000256" key="9">
    <source>
        <dbReference type="ARBA" id="ARBA00022898"/>
    </source>
</evidence>
<evidence type="ECO:0000256" key="12">
    <source>
        <dbReference type="RuleBase" id="RU003560"/>
    </source>
</evidence>
<dbReference type="PIRSF" id="PIRSF000521">
    <property type="entry name" value="Transaminase_4ab_Lys_Orn"/>
    <property type="match status" value="1"/>
</dbReference>
<dbReference type="EC" id="2.6.1.76" evidence="5 13"/>
<dbReference type="Proteomes" id="UP000215563">
    <property type="component" value="Unassembled WGS sequence"/>
</dbReference>
<comment type="catalytic activity">
    <reaction evidence="11 13">
        <text>L-2,4-diaminobutanoate + 2-oxoglutarate = L-aspartate 4-semialdehyde + L-glutamate</text>
        <dbReference type="Rhea" id="RHEA:11160"/>
        <dbReference type="ChEBI" id="CHEBI:16810"/>
        <dbReference type="ChEBI" id="CHEBI:29985"/>
        <dbReference type="ChEBI" id="CHEBI:58761"/>
        <dbReference type="ChEBI" id="CHEBI:537519"/>
        <dbReference type="EC" id="2.6.1.76"/>
    </reaction>
</comment>
<evidence type="ECO:0000256" key="11">
    <source>
        <dbReference type="ARBA" id="ARBA00049111"/>
    </source>
</evidence>
<comment type="caution">
    <text evidence="14">The sequence shown here is derived from an EMBL/GenBank/DDBJ whole genome shotgun (WGS) entry which is preliminary data.</text>
</comment>
<dbReference type="RefSeq" id="WP_020631928.1">
    <property type="nucleotide sequence ID" value="NZ_KB913032.1"/>
</dbReference>
<keyword evidence="7 13" id="KW-0032">Aminotransferase</keyword>
<dbReference type="InterPro" id="IPR015421">
    <property type="entry name" value="PyrdxlP-dep_Trfase_major"/>
</dbReference>
<keyword evidence="8 13" id="KW-0808">Transferase</keyword>
<dbReference type="PANTHER" id="PTHR43552">
    <property type="entry name" value="DIAMINOBUTYRATE--2-OXOGLUTARATE AMINOTRANSFERASE"/>
    <property type="match status" value="1"/>
</dbReference>
<evidence type="ECO:0000256" key="4">
    <source>
        <dbReference type="ARBA" id="ARBA00008954"/>
    </source>
</evidence>
<organism evidence="14 15">
    <name type="scientific">Amycolatopsis alba DSM 44262</name>
    <dbReference type="NCBI Taxonomy" id="1125972"/>
    <lineage>
        <taxon>Bacteria</taxon>
        <taxon>Bacillati</taxon>
        <taxon>Actinomycetota</taxon>
        <taxon>Actinomycetes</taxon>
        <taxon>Pseudonocardiales</taxon>
        <taxon>Pseudonocardiaceae</taxon>
        <taxon>Amycolatopsis</taxon>
    </lineage>
</organism>
<keyword evidence="9 12" id="KW-0663">Pyridoxal phosphate</keyword>
<dbReference type="NCBIfam" id="TIGR02407">
    <property type="entry name" value="ectoine_ectB"/>
    <property type="match status" value="1"/>
</dbReference>
<dbReference type="GO" id="GO:0019491">
    <property type="term" value="P:ectoine biosynthetic process"/>
    <property type="evidence" value="ECO:0007669"/>
    <property type="project" value="UniProtKB-UniPathway"/>
</dbReference>
<evidence type="ECO:0000256" key="7">
    <source>
        <dbReference type="ARBA" id="ARBA00022576"/>
    </source>
</evidence>
<dbReference type="InterPro" id="IPR049704">
    <property type="entry name" value="Aminotrans_3_PPA_site"/>
</dbReference>
<evidence type="ECO:0000313" key="15">
    <source>
        <dbReference type="Proteomes" id="UP000215563"/>
    </source>
</evidence>
<dbReference type="GO" id="GO:0017000">
    <property type="term" value="P:antibiotic biosynthetic process"/>
    <property type="evidence" value="ECO:0007669"/>
    <property type="project" value="UniProtKB-KW"/>
</dbReference>
<evidence type="ECO:0000256" key="6">
    <source>
        <dbReference type="ARBA" id="ARBA00014798"/>
    </source>
</evidence>
<evidence type="ECO:0000256" key="3">
    <source>
        <dbReference type="ARBA" id="ARBA00004946"/>
    </source>
</evidence>
<dbReference type="NCBIfam" id="TIGR00709">
    <property type="entry name" value="dat"/>
    <property type="match status" value="1"/>
</dbReference>
<proteinExistence type="inferred from homology"/>
<keyword evidence="10" id="KW-0045">Antibiotic biosynthesis</keyword>
<evidence type="ECO:0000256" key="1">
    <source>
        <dbReference type="ARBA" id="ARBA00001933"/>
    </source>
</evidence>
<dbReference type="NCBIfam" id="NF006733">
    <property type="entry name" value="PRK09264.1"/>
    <property type="match status" value="1"/>
</dbReference>
<gene>
    <name evidence="14" type="primary">ectB</name>
    <name evidence="14" type="ORF">CFP75_25830</name>
</gene>
<evidence type="ECO:0000256" key="13">
    <source>
        <dbReference type="RuleBase" id="RU365034"/>
    </source>
</evidence>
<dbReference type="AlphaFoldDB" id="A0A229RJT6"/>
<evidence type="ECO:0000256" key="2">
    <source>
        <dbReference type="ARBA" id="ARBA00002189"/>
    </source>
</evidence>
<dbReference type="InterPro" id="IPR004637">
    <property type="entry name" value="Dat"/>
</dbReference>
<dbReference type="GO" id="GO:0045303">
    <property type="term" value="F:diaminobutyrate-2-oxoglutarate transaminase activity"/>
    <property type="evidence" value="ECO:0007669"/>
    <property type="project" value="UniProtKB-EC"/>
</dbReference>
<dbReference type="GO" id="GO:0030170">
    <property type="term" value="F:pyridoxal phosphate binding"/>
    <property type="evidence" value="ECO:0007669"/>
    <property type="project" value="InterPro"/>
</dbReference>
<dbReference type="InterPro" id="IPR015422">
    <property type="entry name" value="PyrdxlP-dep_Trfase_small"/>
</dbReference>
<dbReference type="EMBL" id="NMQU01000082">
    <property type="protein sequence ID" value="OXM46928.1"/>
    <property type="molecule type" value="Genomic_DNA"/>
</dbReference>
<name>A0A229RJT6_AMYAL</name>
<keyword evidence="15" id="KW-1185">Reference proteome</keyword>
<dbReference type="Gene3D" id="3.90.1150.10">
    <property type="entry name" value="Aspartate Aminotransferase, domain 1"/>
    <property type="match status" value="1"/>
</dbReference>
<dbReference type="PROSITE" id="PS00600">
    <property type="entry name" value="AA_TRANSFER_CLASS_3"/>
    <property type="match status" value="1"/>
</dbReference>
<accession>A0A229RJT6</accession>
<evidence type="ECO:0000256" key="8">
    <source>
        <dbReference type="ARBA" id="ARBA00022679"/>
    </source>
</evidence>
<protein>
    <recommendedName>
        <fullName evidence="6 13">Diaminobutyrate--2-oxoglutarate transaminase</fullName>
        <ecNumber evidence="5 13">2.6.1.76</ecNumber>
    </recommendedName>
    <alternativeName>
        <fullName evidence="13">DABA aminotransferase</fullName>
    </alternativeName>
</protein>
<dbReference type="Gene3D" id="3.40.640.10">
    <property type="entry name" value="Type I PLP-dependent aspartate aminotransferase-like (Major domain)"/>
    <property type="match status" value="1"/>
</dbReference>
<dbReference type="PANTHER" id="PTHR43552:SF2">
    <property type="entry name" value="DIAMINOBUTYRATE--2-OXOGLUTARATE TRANSAMINASE"/>
    <property type="match status" value="1"/>
</dbReference>
<comment type="similarity">
    <text evidence="4 12">Belongs to the class-III pyridoxal-phosphate-dependent aminotransferase family.</text>
</comment>
<dbReference type="InterPro" id="IPR015424">
    <property type="entry name" value="PyrdxlP-dep_Trfase"/>
</dbReference>
<dbReference type="InterPro" id="IPR012773">
    <property type="entry name" value="Ectoine_EctB"/>
</dbReference>
<dbReference type="OrthoDB" id="9801052at2"/>
<dbReference type="GO" id="GO:0047307">
    <property type="term" value="F:diaminobutyrate-pyruvate transaminase activity"/>
    <property type="evidence" value="ECO:0007669"/>
    <property type="project" value="InterPro"/>
</dbReference>
<dbReference type="SUPFAM" id="SSF53383">
    <property type="entry name" value="PLP-dependent transferases"/>
    <property type="match status" value="1"/>
</dbReference>
<dbReference type="Pfam" id="PF00202">
    <property type="entry name" value="Aminotran_3"/>
    <property type="match status" value="1"/>
</dbReference>